<proteinExistence type="predicted"/>
<dbReference type="EMBL" id="AP024702">
    <property type="protein sequence ID" value="BCX49115.1"/>
    <property type="molecule type" value="Genomic_DNA"/>
</dbReference>
<keyword evidence="1" id="KW-1133">Transmembrane helix</keyword>
<feature type="transmembrane region" description="Helical" evidence="1">
    <location>
        <begin position="94"/>
        <end position="119"/>
    </location>
</feature>
<evidence type="ECO:0000313" key="3">
    <source>
        <dbReference type="Proteomes" id="UP001374893"/>
    </source>
</evidence>
<organism evidence="2 3">
    <name type="scientific">Haloferula helveola</name>
    <dbReference type="NCBI Taxonomy" id="490095"/>
    <lineage>
        <taxon>Bacteria</taxon>
        <taxon>Pseudomonadati</taxon>
        <taxon>Verrucomicrobiota</taxon>
        <taxon>Verrucomicrobiia</taxon>
        <taxon>Verrucomicrobiales</taxon>
        <taxon>Verrucomicrobiaceae</taxon>
        <taxon>Haloferula</taxon>
    </lineage>
</organism>
<keyword evidence="1" id="KW-0472">Membrane</keyword>
<name>A0ABM7REU3_9BACT</name>
<keyword evidence="1" id="KW-0812">Transmembrane</keyword>
<reference evidence="2 3" key="1">
    <citation type="submission" date="2021-06" db="EMBL/GenBank/DDBJ databases">
        <title>Complete genome of Haloferula helveola possessing various polysaccharide degrading enzymes.</title>
        <authorList>
            <person name="Takami H."/>
            <person name="Huang C."/>
            <person name="Hamasaki K."/>
        </authorList>
    </citation>
    <scope>NUCLEOTIDE SEQUENCE [LARGE SCALE GENOMIC DNA]</scope>
    <source>
        <strain evidence="2 3">CN-1</strain>
    </source>
</reference>
<evidence type="ECO:0000256" key="1">
    <source>
        <dbReference type="SAM" id="Phobius"/>
    </source>
</evidence>
<dbReference type="Proteomes" id="UP001374893">
    <property type="component" value="Chromosome"/>
</dbReference>
<protein>
    <submittedName>
        <fullName evidence="2">Uncharacterized protein</fullName>
    </submittedName>
</protein>
<gene>
    <name evidence="2" type="ORF">HAHE_30230</name>
</gene>
<sequence>MQLTRFDRWLREKFVHEIHIYSLRPPEFLPAGIRAHDLPETPGRRFRHRYVARSSRAADALIEEFKSHNQMFTTRVVDRKAWYIPFVAPKNKSVSWWCAWMVISAIGVFVASNAIRALWSDPEFKKNFLEALEIMQG</sequence>
<accession>A0ABM7REU3</accession>
<dbReference type="RefSeq" id="WP_338685572.1">
    <property type="nucleotide sequence ID" value="NZ_AP024702.1"/>
</dbReference>
<keyword evidence="3" id="KW-1185">Reference proteome</keyword>
<evidence type="ECO:0000313" key="2">
    <source>
        <dbReference type="EMBL" id="BCX49115.1"/>
    </source>
</evidence>